<dbReference type="Gene3D" id="2.170.140.10">
    <property type="entry name" value="Chitin binding domain"/>
    <property type="match status" value="1"/>
</dbReference>
<feature type="domain" description="Chitin-binding type-2" evidence="2">
    <location>
        <begin position="153"/>
        <end position="210"/>
    </location>
</feature>
<dbReference type="AlphaFoldDB" id="A0AAN8XHQ2"/>
<dbReference type="GO" id="GO:0005576">
    <property type="term" value="C:extracellular region"/>
    <property type="evidence" value="ECO:0007669"/>
    <property type="project" value="InterPro"/>
</dbReference>
<dbReference type="SUPFAM" id="SSF57625">
    <property type="entry name" value="Invertebrate chitin-binding proteins"/>
    <property type="match status" value="2"/>
</dbReference>
<dbReference type="Pfam" id="PF01607">
    <property type="entry name" value="CBM_14"/>
    <property type="match status" value="2"/>
</dbReference>
<feature type="domain" description="Chitin-binding type-2" evidence="2">
    <location>
        <begin position="92"/>
        <end position="147"/>
    </location>
</feature>
<feature type="signal peptide" evidence="1">
    <location>
        <begin position="1"/>
        <end position="21"/>
    </location>
</feature>
<dbReference type="SMART" id="SM00494">
    <property type="entry name" value="ChtBD2"/>
    <property type="match status" value="3"/>
</dbReference>
<evidence type="ECO:0000313" key="3">
    <source>
        <dbReference type="EMBL" id="KAK7083051.1"/>
    </source>
</evidence>
<accession>A0AAN8XHQ2</accession>
<name>A0AAN8XHQ2_HALRR</name>
<protein>
    <recommendedName>
        <fullName evidence="2">Chitin-binding type-2 domain-containing protein</fullName>
    </recommendedName>
</protein>
<evidence type="ECO:0000313" key="4">
    <source>
        <dbReference type="Proteomes" id="UP001381693"/>
    </source>
</evidence>
<dbReference type="GO" id="GO:0008061">
    <property type="term" value="F:chitin binding"/>
    <property type="evidence" value="ECO:0007669"/>
    <property type="project" value="InterPro"/>
</dbReference>
<proteinExistence type="predicted"/>
<evidence type="ECO:0000256" key="1">
    <source>
        <dbReference type="SAM" id="SignalP"/>
    </source>
</evidence>
<dbReference type="InterPro" id="IPR002557">
    <property type="entry name" value="Chitin-bd_dom"/>
</dbReference>
<dbReference type="EMBL" id="JAXCGZ010003821">
    <property type="protein sequence ID" value="KAK7083051.1"/>
    <property type="molecule type" value="Genomic_DNA"/>
</dbReference>
<comment type="caution">
    <text evidence="3">The sequence shown here is derived from an EMBL/GenBank/DDBJ whole genome shotgun (WGS) entry which is preliminary data.</text>
</comment>
<keyword evidence="4" id="KW-1185">Reference proteome</keyword>
<gene>
    <name evidence="3" type="ORF">SK128_005616</name>
</gene>
<evidence type="ECO:0000259" key="2">
    <source>
        <dbReference type="PROSITE" id="PS50940"/>
    </source>
</evidence>
<organism evidence="3 4">
    <name type="scientific">Halocaridina rubra</name>
    <name type="common">Hawaiian red shrimp</name>
    <dbReference type="NCBI Taxonomy" id="373956"/>
    <lineage>
        <taxon>Eukaryota</taxon>
        <taxon>Metazoa</taxon>
        <taxon>Ecdysozoa</taxon>
        <taxon>Arthropoda</taxon>
        <taxon>Crustacea</taxon>
        <taxon>Multicrustacea</taxon>
        <taxon>Malacostraca</taxon>
        <taxon>Eumalacostraca</taxon>
        <taxon>Eucarida</taxon>
        <taxon>Decapoda</taxon>
        <taxon>Pleocyemata</taxon>
        <taxon>Caridea</taxon>
        <taxon>Atyoidea</taxon>
        <taxon>Atyidae</taxon>
        <taxon>Halocaridina</taxon>
    </lineage>
</organism>
<dbReference type="InterPro" id="IPR036508">
    <property type="entry name" value="Chitin-bd_dom_sf"/>
</dbReference>
<feature type="domain" description="Chitin-binding type-2" evidence="2">
    <location>
        <begin position="27"/>
        <end position="83"/>
    </location>
</feature>
<sequence>MADRRLLLMGLFLAVTYTAVSQRFDCVPICDTLPNFTKVADPFNCTNYYICLGNEPSPEPIPCDEGYYFEVFDCIEIVTSCQPICAPGKTCSLTCDAGTPGDFINDPFNCSIYYECLVGGLVTNECPRNLPYYDISISNCVTDAEQCCKPSCEPNCEMANTVIPDPKDCSYYYLCLEEGTPSEDYRMSCSEGEVYDLPLGRCTTTGICQILCP</sequence>
<feature type="chain" id="PRO_5042845513" description="Chitin-binding type-2 domain-containing protein" evidence="1">
    <location>
        <begin position="22"/>
        <end position="213"/>
    </location>
</feature>
<dbReference type="PROSITE" id="PS50940">
    <property type="entry name" value="CHIT_BIND_II"/>
    <property type="match status" value="3"/>
</dbReference>
<dbReference type="Proteomes" id="UP001381693">
    <property type="component" value="Unassembled WGS sequence"/>
</dbReference>
<reference evidence="3 4" key="1">
    <citation type="submission" date="2023-11" db="EMBL/GenBank/DDBJ databases">
        <title>Halocaridina rubra genome assembly.</title>
        <authorList>
            <person name="Smith C."/>
        </authorList>
    </citation>
    <scope>NUCLEOTIDE SEQUENCE [LARGE SCALE GENOMIC DNA]</scope>
    <source>
        <strain evidence="3">EP-1</strain>
        <tissue evidence="3">Whole</tissue>
    </source>
</reference>
<keyword evidence="1" id="KW-0732">Signal</keyword>